<feature type="chain" id="PRO_5015325249" description="DUF3347 domain-containing protein" evidence="2">
    <location>
        <begin position="27"/>
        <end position="195"/>
    </location>
</feature>
<dbReference type="KEGG" id="grs:C7S20_15475"/>
<feature type="signal peptide" evidence="2">
    <location>
        <begin position="1"/>
        <end position="26"/>
    </location>
</feature>
<dbReference type="RefSeq" id="WP_107014267.1">
    <property type="nucleotide sequence ID" value="NZ_CP028136.1"/>
</dbReference>
<accession>A0A2R3ZB42</accession>
<evidence type="ECO:0000256" key="1">
    <source>
        <dbReference type="SAM" id="MobiDB-lite"/>
    </source>
</evidence>
<feature type="domain" description="DUF3347" evidence="3">
    <location>
        <begin position="62"/>
        <end position="151"/>
    </location>
</feature>
<evidence type="ECO:0000313" key="4">
    <source>
        <dbReference type="EMBL" id="AVR47499.1"/>
    </source>
</evidence>
<protein>
    <recommendedName>
        <fullName evidence="3">DUF3347 domain-containing protein</fullName>
    </recommendedName>
</protein>
<dbReference type="OrthoDB" id="5513217at2"/>
<dbReference type="InterPro" id="IPR021782">
    <property type="entry name" value="DUF3347"/>
</dbReference>
<dbReference type="PROSITE" id="PS51257">
    <property type="entry name" value="PROKAR_LIPOPROTEIN"/>
    <property type="match status" value="1"/>
</dbReference>
<name>A0A2R3ZB42_9FLAO</name>
<dbReference type="AlphaFoldDB" id="A0A2R3ZB42"/>
<dbReference type="Pfam" id="PF11827">
    <property type="entry name" value="DUF3347"/>
    <property type="match status" value="1"/>
</dbReference>
<evidence type="ECO:0000313" key="5">
    <source>
        <dbReference type="Proteomes" id="UP000241507"/>
    </source>
</evidence>
<organism evidence="4 5">
    <name type="scientific">Christiangramia fulva</name>
    <dbReference type="NCBI Taxonomy" id="2126553"/>
    <lineage>
        <taxon>Bacteria</taxon>
        <taxon>Pseudomonadati</taxon>
        <taxon>Bacteroidota</taxon>
        <taxon>Flavobacteriia</taxon>
        <taxon>Flavobacteriales</taxon>
        <taxon>Flavobacteriaceae</taxon>
        <taxon>Christiangramia</taxon>
    </lineage>
</organism>
<dbReference type="EMBL" id="CP028136">
    <property type="protein sequence ID" value="AVR47499.1"/>
    <property type="molecule type" value="Genomic_DNA"/>
</dbReference>
<feature type="region of interest" description="Disordered" evidence="1">
    <location>
        <begin position="28"/>
        <end position="55"/>
    </location>
</feature>
<gene>
    <name evidence="4" type="ORF">C7S20_15475</name>
</gene>
<keyword evidence="2" id="KW-0732">Signal</keyword>
<keyword evidence="5" id="KW-1185">Reference proteome</keyword>
<sequence>MRYPRKTTKVLLLTLLSFAAISCKNAKEDEPAEPMSNEMHQQDNQGQNGSKTNENQEVAMTLENYLAIKDALVKDDQEAAAEAGSKLAKELEEFDKEEYSSTEQQELTDIIEDAKEHAEHISESPIAHQREHFDILSKDMIDMIAITGTNRKLFQAYCPMYNDNKGAQWLSSEEEIQNPYMGTKMPGCGKVQKEL</sequence>
<evidence type="ECO:0000256" key="2">
    <source>
        <dbReference type="SAM" id="SignalP"/>
    </source>
</evidence>
<dbReference type="Proteomes" id="UP000241507">
    <property type="component" value="Chromosome"/>
</dbReference>
<evidence type="ECO:0000259" key="3">
    <source>
        <dbReference type="Pfam" id="PF11827"/>
    </source>
</evidence>
<reference evidence="5" key="1">
    <citation type="submission" date="2018-03" db="EMBL/GenBank/DDBJ databases">
        <title>Gramella fulva sp. nov., isolated from a dry surface of tidal flat.</title>
        <authorList>
            <person name="Hwang S.H."/>
            <person name="Hwang W.M."/>
            <person name="Kang K."/>
            <person name="Ahn T.-Y."/>
        </authorList>
    </citation>
    <scope>NUCLEOTIDE SEQUENCE [LARGE SCALE GENOMIC DNA]</scope>
    <source>
        <strain evidence="5">SH35</strain>
    </source>
</reference>
<feature type="compositionally biased region" description="Polar residues" evidence="1">
    <location>
        <begin position="38"/>
        <end position="55"/>
    </location>
</feature>
<proteinExistence type="predicted"/>